<dbReference type="Gene3D" id="1.10.10.820">
    <property type="match status" value="1"/>
</dbReference>
<dbReference type="Gene3D" id="1.25.40.20">
    <property type="entry name" value="Ankyrin repeat-containing domain"/>
    <property type="match status" value="2"/>
</dbReference>
<dbReference type="Proteomes" id="UP000481153">
    <property type="component" value="Unassembled WGS sequence"/>
</dbReference>
<organism evidence="12 13">
    <name type="scientific">Aphanomyces euteiches</name>
    <dbReference type="NCBI Taxonomy" id="100861"/>
    <lineage>
        <taxon>Eukaryota</taxon>
        <taxon>Sar</taxon>
        <taxon>Stramenopiles</taxon>
        <taxon>Oomycota</taxon>
        <taxon>Saprolegniomycetes</taxon>
        <taxon>Saprolegniales</taxon>
        <taxon>Verrucalvaceae</taxon>
        <taxon>Aphanomyces</taxon>
    </lineage>
</organism>
<dbReference type="Gene3D" id="2.30.29.30">
    <property type="entry name" value="Pleckstrin-homology domain (PH domain)/Phosphotyrosine-binding domain (PTB)"/>
    <property type="match status" value="1"/>
</dbReference>
<evidence type="ECO:0000259" key="11">
    <source>
        <dbReference type="PROSITE" id="PS51911"/>
    </source>
</evidence>
<dbReference type="InterPro" id="IPR001609">
    <property type="entry name" value="Myosin_head_motor_dom-like"/>
</dbReference>
<dbReference type="SMART" id="SM00015">
    <property type="entry name" value="IQ"/>
    <property type="match status" value="9"/>
</dbReference>
<dbReference type="InterPro" id="IPR036770">
    <property type="entry name" value="Ankyrin_rpt-contain_sf"/>
</dbReference>
<keyword evidence="2 7" id="KW-0067">ATP-binding</keyword>
<dbReference type="Pfam" id="PF12796">
    <property type="entry name" value="Ank_2"/>
    <property type="match status" value="1"/>
</dbReference>
<dbReference type="Gene3D" id="1.20.120.720">
    <property type="entry name" value="Myosin VI head, motor domain, U50 subdomain"/>
    <property type="match status" value="1"/>
</dbReference>
<evidence type="ECO:0000256" key="4">
    <source>
        <dbReference type="ARBA" id="ARBA00023175"/>
    </source>
</evidence>
<feature type="region of interest" description="Actin-binding" evidence="7">
    <location>
        <begin position="699"/>
        <end position="721"/>
    </location>
</feature>
<dbReference type="SUPFAM" id="SSF52540">
    <property type="entry name" value="P-loop containing nucleoside triphosphate hydrolases"/>
    <property type="match status" value="2"/>
</dbReference>
<feature type="region of interest" description="Disordered" evidence="8">
    <location>
        <begin position="1"/>
        <end position="37"/>
    </location>
</feature>
<dbReference type="GO" id="GO:0005737">
    <property type="term" value="C:cytoplasm"/>
    <property type="evidence" value="ECO:0007669"/>
    <property type="project" value="TreeGrafter"/>
</dbReference>
<reference evidence="12 13" key="1">
    <citation type="submission" date="2019-07" db="EMBL/GenBank/DDBJ databases">
        <title>Genomics analysis of Aphanomyces spp. identifies a new class of oomycete effector associated with host adaptation.</title>
        <authorList>
            <person name="Gaulin E."/>
        </authorList>
    </citation>
    <scope>NUCLEOTIDE SEQUENCE [LARGE SCALE GENOMIC DNA]</scope>
    <source>
        <strain evidence="12 13">ATCC 201684</strain>
    </source>
</reference>
<keyword evidence="5 7" id="KW-0009">Actin-binding</keyword>
<dbReference type="SMART" id="SM00233">
    <property type="entry name" value="PH"/>
    <property type="match status" value="1"/>
</dbReference>
<dbReference type="SUPFAM" id="SSF48403">
    <property type="entry name" value="Ankyrin repeat"/>
    <property type="match status" value="1"/>
</dbReference>
<dbReference type="PROSITE" id="PS50297">
    <property type="entry name" value="ANK_REP_REGION"/>
    <property type="match status" value="1"/>
</dbReference>
<feature type="region of interest" description="Disordered" evidence="8">
    <location>
        <begin position="1425"/>
        <end position="1451"/>
    </location>
</feature>
<dbReference type="GO" id="GO:0007015">
    <property type="term" value="P:actin filament organization"/>
    <property type="evidence" value="ECO:0007669"/>
    <property type="project" value="TreeGrafter"/>
</dbReference>
<evidence type="ECO:0000259" key="9">
    <source>
        <dbReference type="PROSITE" id="PS50003"/>
    </source>
</evidence>
<dbReference type="Pfam" id="PF00169">
    <property type="entry name" value="PH"/>
    <property type="match status" value="1"/>
</dbReference>
<evidence type="ECO:0000256" key="8">
    <source>
        <dbReference type="SAM" id="MobiDB-lite"/>
    </source>
</evidence>
<dbReference type="InterPro" id="IPR025939">
    <property type="entry name" value="Aida_C"/>
</dbReference>
<feature type="region of interest" description="Disordered" evidence="8">
    <location>
        <begin position="662"/>
        <end position="688"/>
    </location>
</feature>
<dbReference type="SUPFAM" id="SSF50729">
    <property type="entry name" value="PH domain-like"/>
    <property type="match status" value="1"/>
</dbReference>
<evidence type="ECO:0008006" key="14">
    <source>
        <dbReference type="Google" id="ProtNLM"/>
    </source>
</evidence>
<dbReference type="Gene3D" id="1.20.5.4820">
    <property type="match status" value="1"/>
</dbReference>
<feature type="compositionally biased region" description="Polar residues" evidence="8">
    <location>
        <begin position="670"/>
        <end position="688"/>
    </location>
</feature>
<dbReference type="GO" id="GO:0016020">
    <property type="term" value="C:membrane"/>
    <property type="evidence" value="ECO:0007669"/>
    <property type="project" value="TreeGrafter"/>
</dbReference>
<dbReference type="SMART" id="SM00248">
    <property type="entry name" value="ANK"/>
    <property type="match status" value="4"/>
</dbReference>
<evidence type="ECO:0000256" key="2">
    <source>
        <dbReference type="ARBA" id="ARBA00022840"/>
    </source>
</evidence>
<comment type="similarity">
    <text evidence="7">Belongs to the TRAFAC class myosin-kinesin ATPase superfamily. Myosin family.</text>
</comment>
<dbReference type="PROSITE" id="PS51456">
    <property type="entry name" value="MYOSIN_MOTOR"/>
    <property type="match status" value="1"/>
</dbReference>
<dbReference type="VEuPathDB" id="FungiDB:AeMF1_020491"/>
<dbReference type="GO" id="GO:0051015">
    <property type="term" value="F:actin filament binding"/>
    <property type="evidence" value="ECO:0007669"/>
    <property type="project" value="TreeGrafter"/>
</dbReference>
<keyword evidence="1 7" id="KW-0547">Nucleotide-binding</keyword>
<dbReference type="PRINTS" id="PR00193">
    <property type="entry name" value="MYOSINHEAVY"/>
</dbReference>
<feature type="compositionally biased region" description="Basic and acidic residues" evidence="8">
    <location>
        <begin position="1"/>
        <end position="14"/>
    </location>
</feature>
<keyword evidence="6" id="KW-0040">ANK repeat</keyword>
<keyword evidence="13" id="KW-1185">Reference proteome</keyword>
<dbReference type="FunFam" id="1.10.10.820:FF:000001">
    <property type="entry name" value="Myosin heavy chain"/>
    <property type="match status" value="1"/>
</dbReference>
<dbReference type="InterPro" id="IPR035892">
    <property type="entry name" value="C2_domain_sf"/>
</dbReference>
<dbReference type="GO" id="GO:0016459">
    <property type="term" value="C:myosin complex"/>
    <property type="evidence" value="ECO:0007669"/>
    <property type="project" value="UniProtKB-KW"/>
</dbReference>
<dbReference type="InterPro" id="IPR000048">
    <property type="entry name" value="IQ_motif_EF-hand-BS"/>
</dbReference>
<dbReference type="CDD" id="cd00821">
    <property type="entry name" value="PH"/>
    <property type="match status" value="1"/>
</dbReference>
<dbReference type="Gene3D" id="2.60.40.150">
    <property type="entry name" value="C2 domain"/>
    <property type="match status" value="1"/>
</dbReference>
<evidence type="ECO:0000313" key="13">
    <source>
        <dbReference type="Proteomes" id="UP000481153"/>
    </source>
</evidence>
<dbReference type="Pfam" id="PF00612">
    <property type="entry name" value="IQ"/>
    <property type="match status" value="3"/>
</dbReference>
<dbReference type="PROSITE" id="PS50088">
    <property type="entry name" value="ANK_REPEAT"/>
    <property type="match status" value="1"/>
</dbReference>
<evidence type="ECO:0000313" key="12">
    <source>
        <dbReference type="EMBL" id="KAF0737989.1"/>
    </source>
</evidence>
<feature type="repeat" description="ANK" evidence="6">
    <location>
        <begin position="1197"/>
        <end position="1229"/>
    </location>
</feature>
<evidence type="ECO:0000256" key="5">
    <source>
        <dbReference type="ARBA" id="ARBA00023203"/>
    </source>
</evidence>
<comment type="caution">
    <text evidence="12">The sequence shown here is derived from an EMBL/GenBank/DDBJ whole genome shotgun (WGS) entry which is preliminary data.</text>
</comment>
<gene>
    <name evidence="12" type="ORF">Ae201684_005985</name>
</gene>
<dbReference type="Gene3D" id="3.40.850.10">
    <property type="entry name" value="Kinesin motor domain"/>
    <property type="match status" value="1"/>
</dbReference>
<dbReference type="EMBL" id="VJMJ01000079">
    <property type="protein sequence ID" value="KAF0737989.1"/>
    <property type="molecule type" value="Genomic_DNA"/>
</dbReference>
<dbReference type="SMART" id="SM00242">
    <property type="entry name" value="MYSc"/>
    <property type="match status" value="1"/>
</dbReference>
<accession>A0A6G0XDA6</accession>
<dbReference type="Gene3D" id="1.20.58.530">
    <property type="match status" value="1"/>
</dbReference>
<dbReference type="GO" id="GO:0005524">
    <property type="term" value="F:ATP binding"/>
    <property type="evidence" value="ECO:0007669"/>
    <property type="project" value="UniProtKB-UniRule"/>
</dbReference>
<dbReference type="InterPro" id="IPR001849">
    <property type="entry name" value="PH_domain"/>
</dbReference>
<dbReference type="InterPro" id="IPR002110">
    <property type="entry name" value="Ankyrin_rpt"/>
</dbReference>
<dbReference type="CDD" id="cd14892">
    <property type="entry name" value="MYSc_Myo31"/>
    <property type="match status" value="1"/>
</dbReference>
<feature type="domain" description="C2 Aida-type" evidence="11">
    <location>
        <begin position="1541"/>
        <end position="1698"/>
    </location>
</feature>
<protein>
    <recommendedName>
        <fullName evidence="14">Myosin motor domain-containing protein</fullName>
    </recommendedName>
</protein>
<dbReference type="Pfam" id="PF14186">
    <property type="entry name" value="Aida_C2"/>
    <property type="match status" value="1"/>
</dbReference>
<feature type="binding site" evidence="7">
    <location>
        <begin position="210"/>
        <end position="217"/>
    </location>
    <ligand>
        <name>ATP</name>
        <dbReference type="ChEBI" id="CHEBI:30616"/>
    </ligand>
</feature>
<evidence type="ECO:0000256" key="6">
    <source>
        <dbReference type="PROSITE-ProRule" id="PRU00023"/>
    </source>
</evidence>
<dbReference type="PROSITE" id="PS51911">
    <property type="entry name" value="C2_AIDA"/>
    <property type="match status" value="1"/>
</dbReference>
<proteinExistence type="inferred from homology"/>
<dbReference type="PANTHER" id="PTHR13140">
    <property type="entry name" value="MYOSIN"/>
    <property type="match status" value="1"/>
</dbReference>
<dbReference type="Pfam" id="PF00063">
    <property type="entry name" value="Myosin_head"/>
    <property type="match status" value="1"/>
</dbReference>
<evidence type="ECO:0000256" key="1">
    <source>
        <dbReference type="ARBA" id="ARBA00022741"/>
    </source>
</evidence>
<keyword evidence="4 7" id="KW-0505">Motor protein</keyword>
<evidence type="ECO:0000256" key="3">
    <source>
        <dbReference type="ARBA" id="ARBA00023123"/>
    </source>
</evidence>
<dbReference type="InterPro" id="IPR011993">
    <property type="entry name" value="PH-like_dom_sf"/>
</dbReference>
<dbReference type="PANTHER" id="PTHR13140:SF845">
    <property type="entry name" value="MYOSIN-LIKE PROTEIN"/>
    <property type="match status" value="1"/>
</dbReference>
<dbReference type="PROSITE" id="PS50096">
    <property type="entry name" value="IQ"/>
    <property type="match status" value="5"/>
</dbReference>
<feature type="domain" description="Myosin motor" evidence="10">
    <location>
        <begin position="110"/>
        <end position="818"/>
    </location>
</feature>
<sequence>MSAKSKSHELRDPAHASTMKKVSGLKLPPSTPRKGESILMKTPNVVGVDISHLQVGSRVWVPDAKVLWRMAEITAVDNDFADVFVPDSPDEKQQRVASSAMLGFDPSHLVDHVDLAQMNNMHEAPLLAVLHRRFLNVDIYTFTTDILISINPYKSIPLLYDITGFMAAAKSKLDCELKTPHLFTIAERAFRNMRAVRRSESTAQSIIVSGESGAGKTEASKHIMKYLTVVSRQVEEGPKGHTPNALNEKIEECVLLSNHVLESFGNAKTSRNDNSSRFGKYIQLLYNQEGRISGVAIKHFLLEKTRIVLPETNERNYHIFYQILAGLSSDEKQELGLGIATDYDFLTYGKCIEIDGVDDAADFHVMRSAMDKLGFSSLIQKDIFQVLAAILKLGNAKFVCQQNENEASQFSPDVPVKNIAALLGVDPTELEEKITSQTTVTGRGSILHMKLTCEQADHAKQAFCKYIYGEVFNYLISHMNTSVESKHSSFIGILDIFGFEIMPTNSFEQLCINYTNEMLQQQFNKHVFVLEQERYATEGISISVIEFQDNQKCLDLIQKPPSGIMPLLDEQIMLKRKINDRQLLTIYHQTHLDKHVNYGKPRFESDDFVIRHYAGDVIYSINGFISKNNDNLHEDLMMLLRSSSLKLISSIMSAPASVCSNIKSPRGESGPSTPSSRHNRQASSISGSTTVASKFKAQLGGLMDMLNSTTPHYIKCIKPNNIKFAGGFSTELVRDQLIYSGILEVIKIRQQGFPIRRPFDQFYEMFRIILRGKNFDFNVMEACRQIAAKSLEPNAFQIGKTEVYLRYGQLELLQSILRIVKGDIATVIQSKFWRRCVLRKEYNIMRKGYTLFQSKWRQVQLTRNYLLLKKWSVKLQASFRCKILSRSYQRKRSAAISIQAISRGFITRERLLRQIKQQKAAIQIQKIARGYLQRTQTYRLMKSQQASAVVIQSRIRGYFAVKRFCDSYSKIVLIQAIFRAYHNRQKFLLGKAAAVASQALIRKQLQRKKFMHQRKMVVRLQSWARMIPYRAEYLRQSKSARVIQRSVRGFLGRKFYASFKLSVSKIAYTFLMYHTKLAYRLQCTSASCIQRCVRVYMNRRSYLTALGSARRIQRQFRKWKTVHTLESELSQLRNDCSRRDSDSVILKLRKSPEFMHIRHGKPAFNTLLHIAAATGDLNVVKYIVLHDINTVKSVNSKGNTPLHEACANTRLDVSKFLLKCAASIKCNAPETDVETSHISKSNIKTNADANGVTVMSGYLKKRREASGWMQRFVVLKNTNQIPELQYFHGKHAVSAKSDKTLDLRQALFKKCENIPFAFEVHSPELLKGRNREGRLYFQAANELELQAWLACLRDTIPINLETRLFAMQRTQSSIEYIDLTNQRDWANNTNVVGETPLHLAAKNCSLIDPKEKVKSTLWALHNLSQPNATSSDPASEGDFKDSGNIPTKVDSSEGESIKLCLWLLEHGADINKMTHAKESALKRAIESNYLVLAKHLIDRGATTVELNPLETTVVQTLKTELAKTAITNAQSQDKEPVLFLLKQPGLIRNSSYVSVYIDQVGLPSALIYSRPRLVISVYDTQKNIIEKKQQVTCLPLTQSSVLFWGCTWHMQTPMENLPTGAAVLIEVVSSSKQGNLMPSSPRYGAVEPICWTFIHIDKRTTDTSSMNAEMYKYPLDLKFKKLQRFDGFISGEIFLSQA</sequence>
<keyword evidence="3 7" id="KW-0518">Myosin</keyword>
<dbReference type="InterPro" id="IPR036961">
    <property type="entry name" value="Kinesin_motor_dom_sf"/>
</dbReference>
<feature type="domain" description="PH" evidence="9">
    <location>
        <begin position="1252"/>
        <end position="1357"/>
    </location>
</feature>
<name>A0A6G0XDA6_9STRA</name>
<dbReference type="PROSITE" id="PS50003">
    <property type="entry name" value="PH_DOMAIN"/>
    <property type="match status" value="1"/>
</dbReference>
<evidence type="ECO:0000259" key="10">
    <source>
        <dbReference type="PROSITE" id="PS51456"/>
    </source>
</evidence>
<dbReference type="GO" id="GO:0000146">
    <property type="term" value="F:microfilament motor activity"/>
    <property type="evidence" value="ECO:0007669"/>
    <property type="project" value="TreeGrafter"/>
</dbReference>
<evidence type="ECO:0000256" key="7">
    <source>
        <dbReference type="PROSITE-ProRule" id="PRU00782"/>
    </source>
</evidence>
<dbReference type="Gene3D" id="1.20.5.190">
    <property type="match status" value="3"/>
</dbReference>
<dbReference type="InterPro" id="IPR027417">
    <property type="entry name" value="P-loop_NTPase"/>
</dbReference>